<dbReference type="EMBL" id="JAUUTY010000004">
    <property type="protein sequence ID" value="KAK1648031.1"/>
    <property type="molecule type" value="Genomic_DNA"/>
</dbReference>
<gene>
    <name evidence="2" type="ORF">QYE76_065836</name>
</gene>
<accession>A0AAD8W948</accession>
<evidence type="ECO:0000313" key="2">
    <source>
        <dbReference type="EMBL" id="KAK1648031.1"/>
    </source>
</evidence>
<feature type="compositionally biased region" description="Polar residues" evidence="1">
    <location>
        <begin position="1"/>
        <end position="20"/>
    </location>
</feature>
<reference evidence="2" key="1">
    <citation type="submission" date="2023-07" db="EMBL/GenBank/DDBJ databases">
        <title>A chromosome-level genome assembly of Lolium multiflorum.</title>
        <authorList>
            <person name="Chen Y."/>
            <person name="Copetti D."/>
            <person name="Kolliker R."/>
            <person name="Studer B."/>
        </authorList>
    </citation>
    <scope>NUCLEOTIDE SEQUENCE</scope>
    <source>
        <strain evidence="2">02402/16</strain>
        <tissue evidence="2">Leaf</tissue>
    </source>
</reference>
<evidence type="ECO:0000313" key="3">
    <source>
        <dbReference type="Proteomes" id="UP001231189"/>
    </source>
</evidence>
<sequence>MSRSLTSTVPEGDPRTSSGRMATCLTDGEDDLRFLIDGELEAESDDTTLLPGSAHHLQRLKALLPSSIETLVENSEEVKNILEEIQPHVPVTLQLKPWPVVTLPVFRSRMQKWITSFGDVP</sequence>
<dbReference type="AlphaFoldDB" id="A0AAD8W948"/>
<feature type="region of interest" description="Disordered" evidence="1">
    <location>
        <begin position="1"/>
        <end position="23"/>
    </location>
</feature>
<dbReference type="Proteomes" id="UP001231189">
    <property type="component" value="Unassembled WGS sequence"/>
</dbReference>
<comment type="caution">
    <text evidence="2">The sequence shown here is derived from an EMBL/GenBank/DDBJ whole genome shotgun (WGS) entry which is preliminary data.</text>
</comment>
<name>A0AAD8W948_LOLMU</name>
<proteinExistence type="predicted"/>
<evidence type="ECO:0000256" key="1">
    <source>
        <dbReference type="SAM" id="MobiDB-lite"/>
    </source>
</evidence>
<keyword evidence="3" id="KW-1185">Reference proteome</keyword>
<protein>
    <submittedName>
        <fullName evidence="2">Uncharacterized protein</fullName>
    </submittedName>
</protein>
<organism evidence="2 3">
    <name type="scientific">Lolium multiflorum</name>
    <name type="common">Italian ryegrass</name>
    <name type="synonym">Lolium perenne subsp. multiflorum</name>
    <dbReference type="NCBI Taxonomy" id="4521"/>
    <lineage>
        <taxon>Eukaryota</taxon>
        <taxon>Viridiplantae</taxon>
        <taxon>Streptophyta</taxon>
        <taxon>Embryophyta</taxon>
        <taxon>Tracheophyta</taxon>
        <taxon>Spermatophyta</taxon>
        <taxon>Magnoliopsida</taxon>
        <taxon>Liliopsida</taxon>
        <taxon>Poales</taxon>
        <taxon>Poaceae</taxon>
        <taxon>BOP clade</taxon>
        <taxon>Pooideae</taxon>
        <taxon>Poodae</taxon>
        <taxon>Poeae</taxon>
        <taxon>Poeae Chloroplast Group 2 (Poeae type)</taxon>
        <taxon>Loliodinae</taxon>
        <taxon>Loliinae</taxon>
        <taxon>Lolium</taxon>
    </lineage>
</organism>